<dbReference type="AlphaFoldDB" id="A0A4S4F1C4"/>
<feature type="region of interest" description="Disordered" evidence="1">
    <location>
        <begin position="74"/>
        <end position="104"/>
    </location>
</feature>
<keyword evidence="3" id="KW-1185">Reference proteome</keyword>
<organism evidence="2 3">
    <name type="scientific">Camellia sinensis var. sinensis</name>
    <name type="common">China tea</name>
    <dbReference type="NCBI Taxonomy" id="542762"/>
    <lineage>
        <taxon>Eukaryota</taxon>
        <taxon>Viridiplantae</taxon>
        <taxon>Streptophyta</taxon>
        <taxon>Embryophyta</taxon>
        <taxon>Tracheophyta</taxon>
        <taxon>Spermatophyta</taxon>
        <taxon>Magnoliopsida</taxon>
        <taxon>eudicotyledons</taxon>
        <taxon>Gunneridae</taxon>
        <taxon>Pentapetalae</taxon>
        <taxon>asterids</taxon>
        <taxon>Ericales</taxon>
        <taxon>Theaceae</taxon>
        <taxon>Camellia</taxon>
    </lineage>
</organism>
<reference evidence="2 3" key="1">
    <citation type="journal article" date="2018" name="Proc. Natl. Acad. Sci. U.S.A.">
        <title>Draft genome sequence of Camellia sinensis var. sinensis provides insights into the evolution of the tea genome and tea quality.</title>
        <authorList>
            <person name="Wei C."/>
            <person name="Yang H."/>
            <person name="Wang S."/>
            <person name="Zhao J."/>
            <person name="Liu C."/>
            <person name="Gao L."/>
            <person name="Xia E."/>
            <person name="Lu Y."/>
            <person name="Tai Y."/>
            <person name="She G."/>
            <person name="Sun J."/>
            <person name="Cao H."/>
            <person name="Tong W."/>
            <person name="Gao Q."/>
            <person name="Li Y."/>
            <person name="Deng W."/>
            <person name="Jiang X."/>
            <person name="Wang W."/>
            <person name="Chen Q."/>
            <person name="Zhang S."/>
            <person name="Li H."/>
            <person name="Wu J."/>
            <person name="Wang P."/>
            <person name="Li P."/>
            <person name="Shi C."/>
            <person name="Zheng F."/>
            <person name="Jian J."/>
            <person name="Huang B."/>
            <person name="Shan D."/>
            <person name="Shi M."/>
            <person name="Fang C."/>
            <person name="Yue Y."/>
            <person name="Li F."/>
            <person name="Li D."/>
            <person name="Wei S."/>
            <person name="Han B."/>
            <person name="Jiang C."/>
            <person name="Yin Y."/>
            <person name="Xia T."/>
            <person name="Zhang Z."/>
            <person name="Bennetzen J.L."/>
            <person name="Zhao S."/>
            <person name="Wan X."/>
        </authorList>
    </citation>
    <scope>NUCLEOTIDE SEQUENCE [LARGE SCALE GENOMIC DNA]</scope>
    <source>
        <strain evidence="3">cv. Shuchazao</strain>
        <tissue evidence="2">Leaf</tissue>
    </source>
</reference>
<dbReference type="EMBL" id="SDRB02000404">
    <property type="protein sequence ID" value="THG23221.1"/>
    <property type="molecule type" value="Genomic_DNA"/>
</dbReference>
<evidence type="ECO:0000256" key="1">
    <source>
        <dbReference type="SAM" id="MobiDB-lite"/>
    </source>
</evidence>
<comment type="caution">
    <text evidence="2">The sequence shown here is derived from an EMBL/GenBank/DDBJ whole genome shotgun (WGS) entry which is preliminary data.</text>
</comment>
<gene>
    <name evidence="2" type="ORF">TEA_018996</name>
</gene>
<accession>A0A4S4F1C4</accession>
<dbReference type="STRING" id="542762.A0A4S4F1C4"/>
<feature type="compositionally biased region" description="Gly residues" evidence="1">
    <location>
        <begin position="74"/>
        <end position="103"/>
    </location>
</feature>
<protein>
    <submittedName>
        <fullName evidence="2">Uncharacterized protein</fullName>
    </submittedName>
</protein>
<proteinExistence type="predicted"/>
<name>A0A4S4F1C4_CAMSN</name>
<sequence>MVPVVMVLFCICKEGRRKRETKHSKVIPPRKAYGDNERVEKITSNGAKDGSMVILGVGVVVVAIEVVVSSYGDGDSGGGGGGGDSGEVGVGGGGRGGGGGGGDSDMHQIILPQLMVYCPSSHFHPFQHFTHLNFPFKKDQRQKASKEFFEDQVHQNMNKLLACYYFLESKKSEGQKSLSPLILPTTEPSSI</sequence>
<evidence type="ECO:0000313" key="3">
    <source>
        <dbReference type="Proteomes" id="UP000306102"/>
    </source>
</evidence>
<dbReference type="Proteomes" id="UP000306102">
    <property type="component" value="Unassembled WGS sequence"/>
</dbReference>
<evidence type="ECO:0000313" key="2">
    <source>
        <dbReference type="EMBL" id="THG23221.1"/>
    </source>
</evidence>